<dbReference type="InterPro" id="IPR050194">
    <property type="entry name" value="Glycosyltransferase_grp1"/>
</dbReference>
<dbReference type="GO" id="GO:0016757">
    <property type="term" value="F:glycosyltransferase activity"/>
    <property type="evidence" value="ECO:0007669"/>
    <property type="project" value="InterPro"/>
</dbReference>
<evidence type="ECO:0000259" key="2">
    <source>
        <dbReference type="Pfam" id="PF13439"/>
    </source>
</evidence>
<keyword evidence="4" id="KW-1185">Reference proteome</keyword>
<feature type="domain" description="Glycosyl transferase family 1" evidence="1">
    <location>
        <begin position="172"/>
        <end position="338"/>
    </location>
</feature>
<dbReference type="EMBL" id="BJYL01000010">
    <property type="protein sequence ID" value="GEN82522.1"/>
    <property type="molecule type" value="Genomic_DNA"/>
</dbReference>
<evidence type="ECO:0000313" key="4">
    <source>
        <dbReference type="Proteomes" id="UP000321901"/>
    </source>
</evidence>
<comment type="caution">
    <text evidence="3">The sequence shown here is derived from an EMBL/GenBank/DDBJ whole genome shotgun (WGS) entry which is preliminary data.</text>
</comment>
<dbReference type="PANTHER" id="PTHR45947">
    <property type="entry name" value="SULFOQUINOVOSYL TRANSFERASE SQD2"/>
    <property type="match status" value="1"/>
</dbReference>
<proteinExistence type="predicted"/>
<gene>
    <name evidence="3" type="ORF">SLU01_08340</name>
</gene>
<dbReference type="Proteomes" id="UP000321901">
    <property type="component" value="Unassembled WGS sequence"/>
</dbReference>
<dbReference type="InterPro" id="IPR028098">
    <property type="entry name" value="Glyco_trans_4-like_N"/>
</dbReference>
<dbReference type="RefSeq" id="WP_147055641.1">
    <property type="nucleotide sequence ID" value="NZ_BJYL01000010.1"/>
</dbReference>
<evidence type="ECO:0000259" key="1">
    <source>
        <dbReference type="Pfam" id="PF00534"/>
    </source>
</evidence>
<name>A0A511Z517_9BACL</name>
<dbReference type="Gene3D" id="3.40.50.2000">
    <property type="entry name" value="Glycogen Phosphorylase B"/>
    <property type="match status" value="2"/>
</dbReference>
<dbReference type="PANTHER" id="PTHR45947:SF3">
    <property type="entry name" value="SULFOQUINOVOSYL TRANSFERASE SQD2"/>
    <property type="match status" value="1"/>
</dbReference>
<organism evidence="3 4">
    <name type="scientific">Sporosarcina luteola</name>
    <dbReference type="NCBI Taxonomy" id="582850"/>
    <lineage>
        <taxon>Bacteria</taxon>
        <taxon>Bacillati</taxon>
        <taxon>Bacillota</taxon>
        <taxon>Bacilli</taxon>
        <taxon>Bacillales</taxon>
        <taxon>Caryophanaceae</taxon>
        <taxon>Sporosarcina</taxon>
    </lineage>
</organism>
<protein>
    <submittedName>
        <fullName evidence="3">LPS biosynthesis protein RfbU</fullName>
    </submittedName>
</protein>
<dbReference type="SUPFAM" id="SSF53756">
    <property type="entry name" value="UDP-Glycosyltransferase/glycogen phosphorylase"/>
    <property type="match status" value="1"/>
</dbReference>
<sequence length="366" mass="40326">MRRVAVFSNMYPSERHPTFGIFVKNQVELLRSKGLEVDVIVIDEPGKGKVATLKKYMTWFLRSIGYLLRNKKQVSLTHAHYAFPTGVLSLMGKKLFGIPYVVTVHGGDIDKMAAKSERIAKSTRNILQKADAVIVVGERLKRDVIDRFGVKEENVHVMSMGVNTDVFKPMPKEEARKELTIPSGEKLLLFVGNMIEAKGVLDLVDAFKKVQHAHPEAALHLIGSSKDVGFMEKLAKRLLSNDVRISHQEPLQQKEVAKWIAAADVFVLPSHHEGFGLVALEAMAVGTTVVGTDVGGLSFLLGNEAGILVEPKNPDSLAAGLNLALEEPSDTRQKIAEEKVAEHTYDVIAQRLTAIYDDVSKGKNSK</sequence>
<dbReference type="InterPro" id="IPR001296">
    <property type="entry name" value="Glyco_trans_1"/>
</dbReference>
<reference evidence="3 4" key="1">
    <citation type="submission" date="2019-07" db="EMBL/GenBank/DDBJ databases">
        <title>Whole genome shotgun sequence of Sporosarcina luteola NBRC 105378.</title>
        <authorList>
            <person name="Hosoyama A."/>
            <person name="Uohara A."/>
            <person name="Ohji S."/>
            <person name="Ichikawa N."/>
        </authorList>
    </citation>
    <scope>NUCLEOTIDE SEQUENCE [LARGE SCALE GENOMIC DNA]</scope>
    <source>
        <strain evidence="3 4">NBRC 105378</strain>
    </source>
</reference>
<dbReference type="OrthoDB" id="9797829at2"/>
<dbReference type="Pfam" id="PF13439">
    <property type="entry name" value="Glyco_transf_4"/>
    <property type="match status" value="1"/>
</dbReference>
<accession>A0A511Z517</accession>
<dbReference type="AlphaFoldDB" id="A0A511Z517"/>
<dbReference type="Pfam" id="PF00534">
    <property type="entry name" value="Glycos_transf_1"/>
    <property type="match status" value="1"/>
</dbReference>
<evidence type="ECO:0000313" key="3">
    <source>
        <dbReference type="EMBL" id="GEN82522.1"/>
    </source>
</evidence>
<feature type="domain" description="Glycosyltransferase subfamily 4-like N-terminal" evidence="2">
    <location>
        <begin position="22"/>
        <end position="165"/>
    </location>
</feature>